<dbReference type="PANTHER" id="PTHR33445">
    <property type="entry name" value="ATP SYNTHASE SUBUNIT B', CHLOROPLASTIC"/>
    <property type="match status" value="1"/>
</dbReference>
<protein>
    <recommendedName>
        <fullName evidence="13">ATP synthase subunit b</fullName>
    </recommendedName>
    <alternativeName>
        <fullName evidence="13">ATP synthase F(0) sector subunit b</fullName>
    </alternativeName>
    <alternativeName>
        <fullName evidence="13">ATPase subunit I</fullName>
    </alternativeName>
    <alternativeName>
        <fullName evidence="13">F-type ATPase subunit b</fullName>
        <shortName evidence="13">F-ATPase subunit b</shortName>
    </alternativeName>
</protein>
<dbReference type="InterPro" id="IPR028987">
    <property type="entry name" value="ATP_synth_B-like_membr_sf"/>
</dbReference>
<dbReference type="Gene3D" id="6.10.250.1580">
    <property type="match status" value="1"/>
</dbReference>
<evidence type="ECO:0000256" key="11">
    <source>
        <dbReference type="ARBA" id="ARBA00025198"/>
    </source>
</evidence>
<dbReference type="AlphaFoldDB" id="A0A2H0VAV7"/>
<evidence type="ECO:0000256" key="10">
    <source>
        <dbReference type="ARBA" id="ARBA00023310"/>
    </source>
</evidence>
<evidence type="ECO:0000256" key="12">
    <source>
        <dbReference type="ARBA" id="ARBA00037847"/>
    </source>
</evidence>
<dbReference type="Proteomes" id="UP000230922">
    <property type="component" value="Unassembled WGS sequence"/>
</dbReference>
<reference evidence="17" key="1">
    <citation type="submission" date="2017-09" db="EMBL/GenBank/DDBJ databases">
        <title>Depth-based differentiation of microbial function through sediment-hosted aquifers and enrichment of novel symbionts in the deep terrestrial subsurface.</title>
        <authorList>
            <person name="Probst A.J."/>
            <person name="Ladd B."/>
            <person name="Jarett J.K."/>
            <person name="Geller-Mcgrath D.E."/>
            <person name="Sieber C.M.K."/>
            <person name="Emerson J.B."/>
            <person name="Anantharaman K."/>
            <person name="Thomas B.C."/>
            <person name="Malmstrom R."/>
            <person name="Stieglmeier M."/>
            <person name="Klingl A."/>
            <person name="Woyke T."/>
            <person name="Ryan C.M."/>
            <person name="Banfield J.F."/>
        </authorList>
    </citation>
    <scope>NUCLEOTIDE SEQUENCE [LARGE SCALE GENOMIC DNA]</scope>
</reference>
<dbReference type="GO" id="GO:0005886">
    <property type="term" value="C:plasma membrane"/>
    <property type="evidence" value="ECO:0007669"/>
    <property type="project" value="UniProtKB-SubCell"/>
</dbReference>
<evidence type="ECO:0000256" key="3">
    <source>
        <dbReference type="ARBA" id="ARBA00022475"/>
    </source>
</evidence>
<keyword evidence="10 13" id="KW-0066">ATP synthesis</keyword>
<dbReference type="PANTHER" id="PTHR33445:SF1">
    <property type="entry name" value="ATP SYNTHASE SUBUNIT B"/>
    <property type="match status" value="1"/>
</dbReference>
<keyword evidence="8 13" id="KW-0406">Ion transport</keyword>
<keyword evidence="4 13" id="KW-0138">CF(0)</keyword>
<keyword evidence="3 13" id="KW-1003">Cell membrane</keyword>
<evidence type="ECO:0000256" key="13">
    <source>
        <dbReference type="HAMAP-Rule" id="MF_01398"/>
    </source>
</evidence>
<dbReference type="GO" id="GO:0045259">
    <property type="term" value="C:proton-transporting ATP synthase complex"/>
    <property type="evidence" value="ECO:0007669"/>
    <property type="project" value="UniProtKB-KW"/>
</dbReference>
<keyword evidence="5 13" id="KW-0812">Transmembrane</keyword>
<keyword evidence="9 13" id="KW-0472">Membrane</keyword>
<keyword evidence="2 13" id="KW-0813">Transport</keyword>
<evidence type="ECO:0000256" key="9">
    <source>
        <dbReference type="ARBA" id="ARBA00023136"/>
    </source>
</evidence>
<comment type="similarity">
    <text evidence="1 13 14">Belongs to the ATPase B chain family.</text>
</comment>
<dbReference type="InterPro" id="IPR002146">
    <property type="entry name" value="ATP_synth_b/b'su_bac/chlpt"/>
</dbReference>
<dbReference type="InterPro" id="IPR005864">
    <property type="entry name" value="ATP_synth_F0_bsu_bac"/>
</dbReference>
<sequence>MDFHQISEFLIKTAHAATESIQHAEPVVAEVAQHAAEAGDDGVLGTLGINLKLFIAQLVNFGVILLVLWKWVFNPVAKKLTERTEKIEKSLNDAGRIETEKQEFQTWREEEMSKARSEAYGVISKASSDAQIVQTEVLQKTKEEQTKLVEQAKAQIESEKNLALEQAKGELAEIVTAATEKILRKKLDDKEDDRLIKESLKSI</sequence>
<evidence type="ECO:0000256" key="14">
    <source>
        <dbReference type="RuleBase" id="RU003848"/>
    </source>
</evidence>
<name>A0A2H0VAV7_9BACT</name>
<evidence type="ECO:0000256" key="1">
    <source>
        <dbReference type="ARBA" id="ARBA00005513"/>
    </source>
</evidence>
<dbReference type="NCBIfam" id="TIGR01144">
    <property type="entry name" value="ATP_synt_b"/>
    <property type="match status" value="1"/>
</dbReference>
<evidence type="ECO:0000256" key="8">
    <source>
        <dbReference type="ARBA" id="ARBA00023065"/>
    </source>
</evidence>
<dbReference type="HAMAP" id="MF_01398">
    <property type="entry name" value="ATP_synth_b_bprime"/>
    <property type="match status" value="1"/>
</dbReference>
<keyword evidence="6 13" id="KW-0375">Hydrogen ion transport</keyword>
<dbReference type="InterPro" id="IPR050059">
    <property type="entry name" value="ATP_synthase_B_chain"/>
</dbReference>
<comment type="function">
    <text evidence="13">Component of the F(0) channel, it forms part of the peripheral stalk, linking F(1) to F(0).</text>
</comment>
<dbReference type="GO" id="GO:0012505">
    <property type="term" value="C:endomembrane system"/>
    <property type="evidence" value="ECO:0007669"/>
    <property type="project" value="UniProtKB-SubCell"/>
</dbReference>
<comment type="function">
    <text evidence="11 13">F(1)F(0) ATP synthase produces ATP from ADP in the presence of a proton or sodium gradient. F-type ATPases consist of two structural domains, F(1) containing the extramembraneous catalytic core and F(0) containing the membrane proton channel, linked together by a central stalk and a peripheral stalk. During catalysis, ATP synthesis in the catalytic domain of F(1) is coupled via a rotary mechanism of the central stalk subunits to proton translocation.</text>
</comment>
<comment type="subunit">
    <text evidence="13">F-type ATPases have 2 components, F(1) - the catalytic core - and F(0) - the membrane proton channel. F(1) has five subunits: alpha(3), beta(3), gamma(1), delta(1), epsilon(1). F(0) has three main subunits: a(1), b(2) and c(10-14). The alpha and beta chains form an alternating ring which encloses part of the gamma chain. F(1) is attached to F(0) by a central stalk formed by the gamma and epsilon chains, while a peripheral stalk is formed by the delta and b chains.</text>
</comment>
<evidence type="ECO:0000313" key="17">
    <source>
        <dbReference type="Proteomes" id="UP000230922"/>
    </source>
</evidence>
<evidence type="ECO:0000256" key="5">
    <source>
        <dbReference type="ARBA" id="ARBA00022692"/>
    </source>
</evidence>
<comment type="caution">
    <text evidence="16">The sequence shown here is derived from an EMBL/GenBank/DDBJ whole genome shotgun (WGS) entry which is preliminary data.</text>
</comment>
<evidence type="ECO:0000256" key="2">
    <source>
        <dbReference type="ARBA" id="ARBA00022448"/>
    </source>
</evidence>
<dbReference type="EMBL" id="PFAK01000039">
    <property type="protein sequence ID" value="PIR96224.1"/>
    <property type="molecule type" value="Genomic_DNA"/>
</dbReference>
<dbReference type="SUPFAM" id="SSF81573">
    <property type="entry name" value="F1F0 ATP synthase subunit B, membrane domain"/>
    <property type="match status" value="1"/>
</dbReference>
<keyword evidence="7 13" id="KW-1133">Transmembrane helix</keyword>
<evidence type="ECO:0000256" key="6">
    <source>
        <dbReference type="ARBA" id="ARBA00022781"/>
    </source>
</evidence>
<proteinExistence type="inferred from homology"/>
<organism evidence="16 17">
    <name type="scientific">Candidatus Doudnabacteria bacterium CG10_big_fil_rev_8_21_14_0_10_42_18</name>
    <dbReference type="NCBI Taxonomy" id="1974552"/>
    <lineage>
        <taxon>Bacteria</taxon>
        <taxon>Candidatus Doudnaibacteriota</taxon>
    </lineage>
</organism>
<keyword evidence="15" id="KW-0175">Coiled coil</keyword>
<comment type="subcellular location">
    <subcellularLocation>
        <location evidence="13">Cell membrane</location>
        <topology evidence="13">Single-pass membrane protein</topology>
    </subcellularLocation>
    <subcellularLocation>
        <location evidence="12">Endomembrane system</location>
        <topology evidence="12">Single-pass membrane protein</topology>
    </subcellularLocation>
</comment>
<dbReference type="Pfam" id="PF00430">
    <property type="entry name" value="ATP-synt_B"/>
    <property type="match status" value="1"/>
</dbReference>
<gene>
    <name evidence="13 16" type="primary">atpF</name>
    <name evidence="16" type="ORF">COT92_02205</name>
</gene>
<evidence type="ECO:0000313" key="16">
    <source>
        <dbReference type="EMBL" id="PIR96224.1"/>
    </source>
</evidence>
<accession>A0A2H0VAV7</accession>
<dbReference type="CDD" id="cd06503">
    <property type="entry name" value="ATP-synt_Fo_b"/>
    <property type="match status" value="1"/>
</dbReference>
<feature type="transmembrane region" description="Helical" evidence="13">
    <location>
        <begin position="54"/>
        <end position="73"/>
    </location>
</feature>
<evidence type="ECO:0000256" key="7">
    <source>
        <dbReference type="ARBA" id="ARBA00022989"/>
    </source>
</evidence>
<feature type="coiled-coil region" evidence="15">
    <location>
        <begin position="135"/>
        <end position="162"/>
    </location>
</feature>
<evidence type="ECO:0000256" key="4">
    <source>
        <dbReference type="ARBA" id="ARBA00022547"/>
    </source>
</evidence>
<evidence type="ECO:0000256" key="15">
    <source>
        <dbReference type="SAM" id="Coils"/>
    </source>
</evidence>
<dbReference type="GO" id="GO:0046961">
    <property type="term" value="F:proton-transporting ATPase activity, rotational mechanism"/>
    <property type="evidence" value="ECO:0007669"/>
    <property type="project" value="TreeGrafter"/>
</dbReference>
<dbReference type="GO" id="GO:0046933">
    <property type="term" value="F:proton-transporting ATP synthase activity, rotational mechanism"/>
    <property type="evidence" value="ECO:0007669"/>
    <property type="project" value="UniProtKB-UniRule"/>
</dbReference>